<evidence type="ECO:0000313" key="6">
    <source>
        <dbReference type="EMBL" id="TMR14683.1"/>
    </source>
</evidence>
<dbReference type="FunFam" id="1.10.1200.10:FF:000016">
    <property type="entry name" value="Non-ribosomal peptide synthase"/>
    <property type="match status" value="1"/>
</dbReference>
<dbReference type="Pfam" id="PF00501">
    <property type="entry name" value="AMP-binding"/>
    <property type="match status" value="1"/>
</dbReference>
<reference evidence="6 7" key="1">
    <citation type="submission" date="2019-05" db="EMBL/GenBank/DDBJ databases">
        <title>Draft genome sequence of Nonomuraea zeae DSM 100528.</title>
        <authorList>
            <person name="Saricaoglu S."/>
            <person name="Isik K."/>
        </authorList>
    </citation>
    <scope>NUCLEOTIDE SEQUENCE [LARGE SCALE GENOMIC DNA]</scope>
    <source>
        <strain evidence="6 7">DSM 100528</strain>
    </source>
</reference>
<dbReference type="Gene3D" id="3.30.559.10">
    <property type="entry name" value="Chloramphenicol acetyltransferase-like domain"/>
    <property type="match status" value="1"/>
</dbReference>
<dbReference type="InterPro" id="IPR042099">
    <property type="entry name" value="ANL_N_sf"/>
</dbReference>
<dbReference type="PROSITE" id="PS00455">
    <property type="entry name" value="AMP_BINDING"/>
    <property type="match status" value="1"/>
</dbReference>
<dbReference type="Pfam" id="PF00668">
    <property type="entry name" value="Condensation"/>
    <property type="match status" value="1"/>
</dbReference>
<dbReference type="CDD" id="cd05930">
    <property type="entry name" value="A_NRPS"/>
    <property type="match status" value="1"/>
</dbReference>
<evidence type="ECO:0000256" key="4">
    <source>
        <dbReference type="SAM" id="MobiDB-lite"/>
    </source>
</evidence>
<dbReference type="GO" id="GO:0008610">
    <property type="term" value="P:lipid biosynthetic process"/>
    <property type="evidence" value="ECO:0007669"/>
    <property type="project" value="UniProtKB-ARBA"/>
</dbReference>
<keyword evidence="7" id="KW-1185">Reference proteome</keyword>
<keyword evidence="3" id="KW-0597">Phosphoprotein</keyword>
<dbReference type="InterPro" id="IPR010071">
    <property type="entry name" value="AA_adenyl_dom"/>
</dbReference>
<dbReference type="GO" id="GO:0044550">
    <property type="term" value="P:secondary metabolite biosynthetic process"/>
    <property type="evidence" value="ECO:0007669"/>
    <property type="project" value="TreeGrafter"/>
</dbReference>
<dbReference type="SUPFAM" id="SSF47336">
    <property type="entry name" value="ACP-like"/>
    <property type="match status" value="1"/>
</dbReference>
<dbReference type="Proteomes" id="UP000306628">
    <property type="component" value="Unassembled WGS sequence"/>
</dbReference>
<dbReference type="GO" id="GO:0072330">
    <property type="term" value="P:monocarboxylic acid biosynthetic process"/>
    <property type="evidence" value="ECO:0007669"/>
    <property type="project" value="UniProtKB-ARBA"/>
</dbReference>
<dbReference type="EMBL" id="VCKX01000405">
    <property type="protein sequence ID" value="TMR14683.1"/>
    <property type="molecule type" value="Genomic_DNA"/>
</dbReference>
<dbReference type="OrthoDB" id="3671989at2"/>
<name>A0A5S4FB46_9ACTN</name>
<feature type="compositionally biased region" description="Low complexity" evidence="4">
    <location>
        <begin position="23"/>
        <end position="34"/>
    </location>
</feature>
<protein>
    <submittedName>
        <fullName evidence="6">Amino acid adenylation domain-containing protein</fullName>
    </submittedName>
</protein>
<feature type="compositionally biased region" description="Basic residues" evidence="4">
    <location>
        <begin position="11"/>
        <end position="22"/>
    </location>
</feature>
<dbReference type="Gene3D" id="1.10.1200.10">
    <property type="entry name" value="ACP-like"/>
    <property type="match status" value="1"/>
</dbReference>
<dbReference type="Gene3D" id="3.30.300.30">
    <property type="match status" value="1"/>
</dbReference>
<dbReference type="InterPro" id="IPR020806">
    <property type="entry name" value="PKS_PP-bd"/>
</dbReference>
<gene>
    <name evidence="6" type="ORF">ETD85_56650</name>
</gene>
<dbReference type="FunFam" id="2.30.38.10:FF:000001">
    <property type="entry name" value="Non-ribosomal peptide synthetase PvdI"/>
    <property type="match status" value="1"/>
</dbReference>
<dbReference type="Gene3D" id="3.30.559.30">
    <property type="entry name" value="Nonribosomal peptide synthetase, condensation domain"/>
    <property type="match status" value="1"/>
</dbReference>
<dbReference type="SMART" id="SM00823">
    <property type="entry name" value="PKS_PP"/>
    <property type="match status" value="1"/>
</dbReference>
<dbReference type="Gene3D" id="3.40.50.12780">
    <property type="entry name" value="N-terminal domain of ligase-like"/>
    <property type="match status" value="1"/>
</dbReference>
<dbReference type="InterPro" id="IPR023213">
    <property type="entry name" value="CAT-like_dom_sf"/>
</dbReference>
<evidence type="ECO:0000256" key="1">
    <source>
        <dbReference type="ARBA" id="ARBA00001957"/>
    </source>
</evidence>
<evidence type="ECO:0000256" key="3">
    <source>
        <dbReference type="ARBA" id="ARBA00022553"/>
    </source>
</evidence>
<dbReference type="GO" id="GO:0003824">
    <property type="term" value="F:catalytic activity"/>
    <property type="evidence" value="ECO:0007669"/>
    <property type="project" value="InterPro"/>
</dbReference>
<dbReference type="InterPro" id="IPR036736">
    <property type="entry name" value="ACP-like_sf"/>
</dbReference>
<sequence>MRRPGAPGGRAGRRPRRGRRPAAVRPGRGDLAYAAPPPRRPPARLHDPLPDRGTAGAATHPHEEDRPRRSAGVGERIGEAVPGLHELVEAQVARTPDAVAAVDAHGGRLTYRELDERANQLARHLRGLGVVPDTPVAVCVHRGLDLVVALQGVAKAGGAYLPIDPDTPAARVRLMVAQSGAPVCVGEQALAGLLPDDLATAVLLDRDSAIIGANDVTPIEAGVRDDHLVSIYYTSGSTGTPKGVASTHGGWVNRMRWMQDEHRLAPGETVLHKTTLSFDDAAVEVFWPLSAGGTVAILPPGEHKDPVALLAAVRGFDAAVAQFVPSMLSLFLEAHRRAGLPPLPRLRHVISSGEALTAPLALAFHEQLGVYGCRLHNQWGATEVSIDSTLHTYDPHDPYAGPVVSIGAPFTGNTVHVLGEDGTPVPDGEEGELYIGGIGLARGYHRQPALTAARFLPDPFGPPGSRLYRTGDLGRRRPDGALDFLGRRDHQVKIRGVRIELGEVEAALETHPGVRQSVAVVEGGRLLAYVVGAGADPVRLRAHLVEQLPPYLIPAQIVPIERVPLTPNGKVDRAALPDAAQPAASGPPPGRQPVSATQRALAAIWADVLDVERVGLDDNFFELGGNSLLATQVMFRIQDDLRIEFPLYLLFSAETLEELAEEVEESRAEQTPALPRVPRDRALPLSFSQERLWFLHRLAPCSTAYNVPTACRLSGRLDVAAFSTAFDRLVARHEILRTRYVESLDGIPEVRIDEVGPRLTFGAAEGADRISREESASLALRADWDTPFDLAKEAPLRARLTRLDDYEHVFSLVIHHIAYDAGSEQVFWQELGTLYEAELSGRPAVLPEPAAQYVDYAAWQRSEPGDESQLAYWRDQLAGLTRLALPTDRPRPPMQTFTGDRTSFLLDEALTERLRKLSRDAGTTLFATLLAGFQAMLAQASGRDDVAVGSPVPGRTRPETEHMIGFFANMLVLRADCGGDPSFAELLGRVKQVVHGAYAHQDIPFERLVRALRPPRDRGGMPFFNVIFNGVPISALTSAEGVRLTQLTVTPIDLAARTTVADLVCSVAETPDSIIGEVAYNTDLFDGRTVEGLVDVWIHLLRAATRDPLKPLSAVSPAPLT</sequence>
<dbReference type="GO" id="GO:0043041">
    <property type="term" value="P:amino acid activation for nonribosomal peptide biosynthetic process"/>
    <property type="evidence" value="ECO:0007669"/>
    <property type="project" value="TreeGrafter"/>
</dbReference>
<dbReference type="SUPFAM" id="SSF56801">
    <property type="entry name" value="Acetyl-CoA synthetase-like"/>
    <property type="match status" value="1"/>
</dbReference>
<dbReference type="CDD" id="cd19531">
    <property type="entry name" value="LCL_NRPS-like"/>
    <property type="match status" value="1"/>
</dbReference>
<comment type="cofactor">
    <cofactor evidence="1">
        <name>pantetheine 4'-phosphate</name>
        <dbReference type="ChEBI" id="CHEBI:47942"/>
    </cofactor>
</comment>
<feature type="region of interest" description="Disordered" evidence="4">
    <location>
        <begin position="1"/>
        <end position="74"/>
    </location>
</feature>
<dbReference type="InterPro" id="IPR001242">
    <property type="entry name" value="Condensation_dom"/>
</dbReference>
<dbReference type="InterPro" id="IPR009081">
    <property type="entry name" value="PP-bd_ACP"/>
</dbReference>
<dbReference type="AlphaFoldDB" id="A0A5S4FB46"/>
<feature type="domain" description="Carrier" evidence="5">
    <location>
        <begin position="592"/>
        <end position="667"/>
    </location>
</feature>
<dbReference type="FunFam" id="3.40.50.980:FF:000001">
    <property type="entry name" value="Non-ribosomal peptide synthetase"/>
    <property type="match status" value="1"/>
</dbReference>
<organism evidence="6 7">
    <name type="scientific">Nonomuraea zeae</name>
    <dbReference type="NCBI Taxonomy" id="1642303"/>
    <lineage>
        <taxon>Bacteria</taxon>
        <taxon>Bacillati</taxon>
        <taxon>Actinomycetota</taxon>
        <taxon>Actinomycetes</taxon>
        <taxon>Streptosporangiales</taxon>
        <taxon>Streptosporangiaceae</taxon>
        <taxon>Nonomuraea</taxon>
    </lineage>
</organism>
<dbReference type="InterPro" id="IPR020845">
    <property type="entry name" value="AMP-binding_CS"/>
</dbReference>
<dbReference type="NCBIfam" id="TIGR01733">
    <property type="entry name" value="AA-adenyl-dom"/>
    <property type="match status" value="1"/>
</dbReference>
<accession>A0A5S4FB46</accession>
<dbReference type="PROSITE" id="PS50075">
    <property type="entry name" value="CARRIER"/>
    <property type="match status" value="1"/>
</dbReference>
<evidence type="ECO:0000313" key="7">
    <source>
        <dbReference type="Proteomes" id="UP000306628"/>
    </source>
</evidence>
<dbReference type="GO" id="GO:0005829">
    <property type="term" value="C:cytosol"/>
    <property type="evidence" value="ECO:0007669"/>
    <property type="project" value="TreeGrafter"/>
</dbReference>
<dbReference type="InterPro" id="IPR025110">
    <property type="entry name" value="AMP-bd_C"/>
</dbReference>
<dbReference type="PANTHER" id="PTHR45527">
    <property type="entry name" value="NONRIBOSOMAL PEPTIDE SYNTHETASE"/>
    <property type="match status" value="1"/>
</dbReference>
<dbReference type="InterPro" id="IPR000873">
    <property type="entry name" value="AMP-dep_synth/lig_dom"/>
</dbReference>
<evidence type="ECO:0000256" key="2">
    <source>
        <dbReference type="ARBA" id="ARBA00022450"/>
    </source>
</evidence>
<dbReference type="PANTHER" id="PTHR45527:SF1">
    <property type="entry name" value="FATTY ACID SYNTHASE"/>
    <property type="match status" value="1"/>
</dbReference>
<proteinExistence type="predicted"/>
<keyword evidence="2" id="KW-0596">Phosphopantetheine</keyword>
<evidence type="ECO:0000259" key="5">
    <source>
        <dbReference type="PROSITE" id="PS50075"/>
    </source>
</evidence>
<dbReference type="SUPFAM" id="SSF52777">
    <property type="entry name" value="CoA-dependent acyltransferases"/>
    <property type="match status" value="2"/>
</dbReference>
<dbReference type="GO" id="GO:0031177">
    <property type="term" value="F:phosphopantetheine binding"/>
    <property type="evidence" value="ECO:0007669"/>
    <property type="project" value="InterPro"/>
</dbReference>
<dbReference type="Pfam" id="PF00550">
    <property type="entry name" value="PP-binding"/>
    <property type="match status" value="1"/>
</dbReference>
<dbReference type="Pfam" id="PF13193">
    <property type="entry name" value="AMP-binding_C"/>
    <property type="match status" value="1"/>
</dbReference>
<feature type="compositionally biased region" description="Gly residues" evidence="4">
    <location>
        <begin position="1"/>
        <end position="10"/>
    </location>
</feature>
<comment type="caution">
    <text evidence="6">The sequence shown here is derived from an EMBL/GenBank/DDBJ whole genome shotgun (WGS) entry which is preliminary data.</text>
</comment>
<dbReference type="InterPro" id="IPR045851">
    <property type="entry name" value="AMP-bd_C_sf"/>
</dbReference>